<keyword evidence="4 5" id="KW-0067">ATP-binding</keyword>
<comment type="similarity">
    <text evidence="5">Belongs to the CitG/MdcB family.</text>
</comment>
<comment type="function">
    <text evidence="5">Involved in the formation of 2-(5''-phosphoribosyl)-3'-dephosphocoenzyme-A, the prosthetic group of the acyl-carrier protein of the malonate decarboxylase.</text>
</comment>
<evidence type="ECO:0000256" key="5">
    <source>
        <dbReference type="HAMAP-Rule" id="MF_01883"/>
    </source>
</evidence>
<dbReference type="RefSeq" id="WP_182950403.1">
    <property type="nucleotide sequence ID" value="NZ_JABEQK010000009.1"/>
</dbReference>
<evidence type="ECO:0000313" key="8">
    <source>
        <dbReference type="Proteomes" id="UP000540556"/>
    </source>
</evidence>
<keyword evidence="2 5" id="KW-0808">Transferase</keyword>
<evidence type="ECO:0000256" key="3">
    <source>
        <dbReference type="ARBA" id="ARBA00022741"/>
    </source>
</evidence>
<dbReference type="GO" id="GO:0051191">
    <property type="term" value="P:prosthetic group biosynthetic process"/>
    <property type="evidence" value="ECO:0007669"/>
    <property type="project" value="TreeGrafter"/>
</dbReference>
<evidence type="ECO:0000256" key="2">
    <source>
        <dbReference type="ARBA" id="ARBA00022679"/>
    </source>
</evidence>
<keyword evidence="8" id="KW-1185">Reference proteome</keyword>
<name>A0A7W4KFD2_9PROT</name>
<dbReference type="GO" id="GO:0005524">
    <property type="term" value="F:ATP binding"/>
    <property type="evidence" value="ECO:0007669"/>
    <property type="project" value="UniProtKB-KW"/>
</dbReference>
<dbReference type="InterPro" id="IPR017555">
    <property type="entry name" value="TriPribosyl-deP-CoA_syn"/>
</dbReference>
<dbReference type="InterPro" id="IPR002736">
    <property type="entry name" value="CitG"/>
</dbReference>
<evidence type="ECO:0000256" key="4">
    <source>
        <dbReference type="ARBA" id="ARBA00022840"/>
    </source>
</evidence>
<proteinExistence type="inferred from homology"/>
<dbReference type="Gene3D" id="1.10.4200.10">
    <property type="entry name" value="Triphosphoribosyl-dephospho-CoA protein"/>
    <property type="match status" value="2"/>
</dbReference>
<protein>
    <recommendedName>
        <fullName evidence="5">Probable 2-(5''-triphosphoribosyl)-3'-dephosphocoenzyme-A synthase</fullName>
        <shortName evidence="5">2-(5''-triphosphoribosyl)-3'-dephospho-CoA synthase</shortName>
        <ecNumber evidence="5">2.4.2.52</ecNumber>
    </recommendedName>
</protein>
<dbReference type="PANTHER" id="PTHR30201:SF2">
    <property type="entry name" value="2-(5''-TRIPHOSPHORIBOSYL)-3'-DEPHOSPHOCOENZYME-A SYNTHASE"/>
    <property type="match status" value="1"/>
</dbReference>
<organism evidence="7 8">
    <name type="scientific">Gluconacetobacter takamatsuzukensis</name>
    <dbReference type="NCBI Taxonomy" id="1286190"/>
    <lineage>
        <taxon>Bacteria</taxon>
        <taxon>Pseudomonadati</taxon>
        <taxon>Pseudomonadota</taxon>
        <taxon>Alphaproteobacteria</taxon>
        <taxon>Acetobacterales</taxon>
        <taxon>Acetobacteraceae</taxon>
        <taxon>Gluconacetobacter</taxon>
    </lineage>
</organism>
<keyword evidence="3 5" id="KW-0547">Nucleotide-binding</keyword>
<dbReference type="EMBL" id="JABEQK010000009">
    <property type="protein sequence ID" value="MBB2205874.1"/>
    <property type="molecule type" value="Genomic_DNA"/>
</dbReference>
<evidence type="ECO:0000313" key="7">
    <source>
        <dbReference type="EMBL" id="MBB2205874.1"/>
    </source>
</evidence>
<sequence>MTDAARIPTSIPAGKAPVIAGAAWRSLLDEVTTWPKPGLVSHVDTGSHTDMNAETFRKSADAIAPFFADLYRCGFHGGTLAALRAIGQAAEQAMLAATGGVNTHRGAIWGLGLLSAARGRRDASGDTASCCDIVRQVWGPNIHATPPDPSSHGGDTQRRYGAGGARTEAAWGFPTIRSVGLPALNRGRQLRPDDPQAARVQCCMALIAVLEDTNLLHRGGREGLAFARDQARTFLDGGGVGHPAWSARAATIHRRFVARGLSPGGAADGLAICLFLDRTDS</sequence>
<keyword evidence="7" id="KW-0328">Glycosyltransferase</keyword>
<dbReference type="HAMAP" id="MF_01883">
    <property type="entry name" value="MdcB"/>
    <property type="match status" value="1"/>
</dbReference>
<dbReference type="PANTHER" id="PTHR30201">
    <property type="entry name" value="TRIPHOSPHORIBOSYL-DEPHOSPHO-COA SYNTHASE"/>
    <property type="match status" value="1"/>
</dbReference>
<comment type="caution">
    <text evidence="7">The sequence shown here is derived from an EMBL/GenBank/DDBJ whole genome shotgun (WGS) entry which is preliminary data.</text>
</comment>
<feature type="region of interest" description="Disordered" evidence="6">
    <location>
        <begin position="141"/>
        <end position="161"/>
    </location>
</feature>
<evidence type="ECO:0000256" key="6">
    <source>
        <dbReference type="SAM" id="MobiDB-lite"/>
    </source>
</evidence>
<dbReference type="EC" id="2.4.2.52" evidence="5"/>
<reference evidence="7 8" key="1">
    <citation type="submission" date="2020-04" db="EMBL/GenBank/DDBJ databases">
        <title>Description of novel Gluconacetobacter.</title>
        <authorList>
            <person name="Sombolestani A."/>
        </authorList>
    </citation>
    <scope>NUCLEOTIDE SEQUENCE [LARGE SCALE GENOMIC DNA]</scope>
    <source>
        <strain evidence="7 8">LMG 27800</strain>
    </source>
</reference>
<dbReference type="Pfam" id="PF01874">
    <property type="entry name" value="CitG"/>
    <property type="match status" value="1"/>
</dbReference>
<dbReference type="GO" id="GO:0016757">
    <property type="term" value="F:glycosyltransferase activity"/>
    <property type="evidence" value="ECO:0007669"/>
    <property type="project" value="UniProtKB-KW"/>
</dbReference>
<dbReference type="GO" id="GO:0046917">
    <property type="term" value="F:triphosphoribosyl-dephospho-CoA synthase activity"/>
    <property type="evidence" value="ECO:0007669"/>
    <property type="project" value="UniProtKB-UniRule"/>
</dbReference>
<evidence type="ECO:0000256" key="1">
    <source>
        <dbReference type="ARBA" id="ARBA00001210"/>
    </source>
</evidence>
<dbReference type="NCBIfam" id="TIGR03132">
    <property type="entry name" value="malonate_mdcB"/>
    <property type="match status" value="1"/>
</dbReference>
<gene>
    <name evidence="5 7" type="primary">mdcB</name>
    <name evidence="7" type="ORF">HLH27_12735</name>
</gene>
<dbReference type="Proteomes" id="UP000540556">
    <property type="component" value="Unassembled WGS sequence"/>
</dbReference>
<dbReference type="AlphaFoldDB" id="A0A7W4KFD2"/>
<comment type="catalytic activity">
    <reaction evidence="1 5">
        <text>3'-dephospho-CoA + ATP = 2'-(5''-triphospho-alpha-D-ribosyl)-3'-dephospho-CoA + adenine</text>
        <dbReference type="Rhea" id="RHEA:15117"/>
        <dbReference type="ChEBI" id="CHEBI:16708"/>
        <dbReference type="ChEBI" id="CHEBI:30616"/>
        <dbReference type="ChEBI" id="CHEBI:57328"/>
        <dbReference type="ChEBI" id="CHEBI:61378"/>
        <dbReference type="EC" id="2.4.2.52"/>
    </reaction>
</comment>
<accession>A0A7W4KFD2</accession>